<proteinExistence type="predicted"/>
<evidence type="ECO:0000313" key="4">
    <source>
        <dbReference type="Proteomes" id="UP000078459"/>
    </source>
</evidence>
<reference evidence="3 4" key="2">
    <citation type="submission" date="2016-06" db="EMBL/GenBank/DDBJ databases">
        <title>Pedobacter psychrophilus sp. nov., isolated from Antarctic fragmentary rock.</title>
        <authorList>
            <person name="Svec P."/>
        </authorList>
    </citation>
    <scope>NUCLEOTIDE SEQUENCE [LARGE SCALE GENOMIC DNA]</scope>
    <source>
        <strain evidence="3 4">CCM 8644</strain>
    </source>
</reference>
<accession>A0A179DLN3</accession>
<evidence type="ECO:0000259" key="2">
    <source>
        <dbReference type="Pfam" id="PF14028"/>
    </source>
</evidence>
<name>A0A179DLN3_9SPHI</name>
<dbReference type="Pfam" id="PF14028">
    <property type="entry name" value="Lant_dehydr_C"/>
    <property type="match status" value="1"/>
</dbReference>
<comment type="caution">
    <text evidence="3">The sequence shown here is derived from an EMBL/GenBank/DDBJ whole genome shotgun (WGS) entry which is preliminary data.</text>
</comment>
<dbReference type="RefSeq" id="WP_068821007.1">
    <property type="nucleotide sequence ID" value="NZ_LWHJ01000011.1"/>
</dbReference>
<feature type="domain" description="Lantibiotic dehydratase N-terminal" evidence="1">
    <location>
        <begin position="32"/>
        <end position="98"/>
    </location>
</feature>
<dbReference type="Proteomes" id="UP000078459">
    <property type="component" value="Unassembled WGS sequence"/>
</dbReference>
<evidence type="ECO:0000259" key="1">
    <source>
        <dbReference type="Pfam" id="PF04738"/>
    </source>
</evidence>
<protein>
    <recommendedName>
        <fullName evidence="5">Lantibiotic dehydratase N-terminal domain-containing protein</fullName>
    </recommendedName>
</protein>
<dbReference type="Pfam" id="PF04738">
    <property type="entry name" value="Lant_dehydr_N"/>
    <property type="match status" value="2"/>
</dbReference>
<dbReference type="OrthoDB" id="1273722at2"/>
<dbReference type="STRING" id="1826909.A5893_02320"/>
<gene>
    <name evidence="3" type="ORF">A5893_02320</name>
</gene>
<evidence type="ECO:0008006" key="5">
    <source>
        <dbReference type="Google" id="ProtNLM"/>
    </source>
</evidence>
<feature type="domain" description="Thiopeptide-type bacteriocin biosynthesis" evidence="2">
    <location>
        <begin position="649"/>
        <end position="877"/>
    </location>
</feature>
<dbReference type="InterPro" id="IPR006827">
    <property type="entry name" value="Lant_deHydtase_N"/>
</dbReference>
<reference evidence="3 4" key="1">
    <citation type="submission" date="2016-04" db="EMBL/GenBank/DDBJ databases">
        <authorList>
            <person name="Evans L.H."/>
            <person name="Alamgir A."/>
            <person name="Owens N."/>
            <person name="Weber N.D."/>
            <person name="Virtaneva K."/>
            <person name="Barbian K."/>
            <person name="Babar A."/>
            <person name="Rosenke K."/>
        </authorList>
    </citation>
    <scope>NUCLEOTIDE SEQUENCE [LARGE SCALE GENOMIC DNA]</scope>
    <source>
        <strain evidence="3 4">CCM 8644</strain>
    </source>
</reference>
<feature type="domain" description="Lantibiotic dehydratase N-terminal" evidence="1">
    <location>
        <begin position="232"/>
        <end position="579"/>
    </location>
</feature>
<dbReference type="NCBIfam" id="TIGR03891">
    <property type="entry name" value="thiopep_ocin"/>
    <property type="match status" value="1"/>
</dbReference>
<dbReference type="AlphaFoldDB" id="A0A179DLN3"/>
<dbReference type="InterPro" id="IPR023809">
    <property type="entry name" value="Thiopep_bacteriocin_synth_dom"/>
</dbReference>
<organism evidence="3 4">
    <name type="scientific">Pedobacter psychrophilus</name>
    <dbReference type="NCBI Taxonomy" id="1826909"/>
    <lineage>
        <taxon>Bacteria</taxon>
        <taxon>Pseudomonadati</taxon>
        <taxon>Bacteroidota</taxon>
        <taxon>Sphingobacteriia</taxon>
        <taxon>Sphingobacteriales</taxon>
        <taxon>Sphingobacteriaceae</taxon>
        <taxon>Pedobacter</taxon>
    </lineage>
</organism>
<keyword evidence="4" id="KW-1185">Reference proteome</keyword>
<sequence length="885" mass="104614">MKNRIFDEHVVLRTARLGIDDFQQDLNKLWDNKTFQEAIYIASPALMEFAKKYNFNFAEFPPKLKLSIWKYANRMCNRSTPFGKFTGMGIGIWDSVSETIINEEAFQSIYLAVEEKLSGCHSYPNLLSYSFGKGTRYYQSNLSKGKNIWKIQELEELDLSELSKWFKNDSCQFAKETGISNRSISELEEELINIGFLVNSKVNRSFIKKSKHVDFNHTQHLSHNIYNSPFKIDTKLKKDLDLALDALTFLRRDAPIDSYQDFKNGFKQRFEYSSVPILEAIDPDLGIAYLPNKKFSLHSNWSEEHAFLMEKLLNHNSDKASFMQIAPSEIKSLLVSSDQKRSNGLSVLFCAFNDSVYVKQVINSAIPLIGRMTIYDDNIVELAKSLATKEDEFETGCIHADIIYYGEELMYKVGMTMPLRNHQLLISPIDQDLPHKLDWGDLYLKMKGEELVLFSKSLKKRVIPHLNSAYNYQRDELPLFRLLCDLQSEGNKNQHGFHLKNYFPNLSYYPEVRIENAIIQLSLWIIPKDVLLRINSTQDFKLKLSCFKDYADKAKLPTKFLLRRFDQGLVFDRNHEEELEFFFKEIKYLTKVEMEDFPWDKYGSKFKSEDGKMYVHELIAFCFDEKVKNIKDTNLEEFSSPALVTDNDWITFNVYTQTDQQDRFIMDFVSRKINKLEIDEWFFIRYRDESGDHLRIRFRSRDVQYQISFFMIGICKLPYVRNISLCDYKSEMYRYRFLGMKSTHELFCSSSFDFLNDYIFLDNDQKIIIILSQWIFLLKDFSTEFLKLITPSLFDFLKNNSNFKNQWDLWFRTNKKSILVDHQSSFTVLLNNKIKLKPNGLEKLQYLQSMLHMQMNRCFQENQNEIEMQLYYLLPKAIIFLKYKL</sequence>
<dbReference type="EMBL" id="LWHJ01000011">
    <property type="protein sequence ID" value="OAQ41975.1"/>
    <property type="molecule type" value="Genomic_DNA"/>
</dbReference>
<evidence type="ECO:0000313" key="3">
    <source>
        <dbReference type="EMBL" id="OAQ41975.1"/>
    </source>
</evidence>